<keyword evidence="5" id="KW-1185">Reference proteome</keyword>
<dbReference type="InterPro" id="IPR050789">
    <property type="entry name" value="Diverse_Enzym_Activities"/>
</dbReference>
<dbReference type="Gene3D" id="3.40.710.10">
    <property type="entry name" value="DD-peptidase/beta-lactamase superfamily"/>
    <property type="match status" value="1"/>
</dbReference>
<gene>
    <name evidence="4" type="ORF">L207DRAFT_483772</name>
</gene>
<dbReference type="STRING" id="1149755.A0A2J6S1U4"/>
<feature type="domain" description="Beta-lactamase-related" evidence="3">
    <location>
        <begin position="5"/>
        <end position="386"/>
    </location>
</feature>
<dbReference type="Pfam" id="PF00144">
    <property type="entry name" value="Beta-lactamase"/>
    <property type="match status" value="1"/>
</dbReference>
<dbReference type="EMBL" id="KZ613941">
    <property type="protein sequence ID" value="PMD44732.1"/>
    <property type="molecule type" value="Genomic_DNA"/>
</dbReference>
<proteinExistence type="inferred from homology"/>
<dbReference type="PANTHER" id="PTHR43283:SF17">
    <property type="entry name" value="(LOVD), PUTATIVE (AFU_ORTHOLOGUE AFUA_5G00920)-RELATED"/>
    <property type="match status" value="1"/>
</dbReference>
<dbReference type="SUPFAM" id="SSF56601">
    <property type="entry name" value="beta-lactamase/transpeptidase-like"/>
    <property type="match status" value="1"/>
</dbReference>
<evidence type="ECO:0000313" key="5">
    <source>
        <dbReference type="Proteomes" id="UP000235786"/>
    </source>
</evidence>
<reference evidence="4 5" key="1">
    <citation type="submission" date="2016-04" db="EMBL/GenBank/DDBJ databases">
        <title>A degradative enzymes factory behind the ericoid mycorrhizal symbiosis.</title>
        <authorList>
            <consortium name="DOE Joint Genome Institute"/>
            <person name="Martino E."/>
            <person name="Morin E."/>
            <person name="Grelet G."/>
            <person name="Kuo A."/>
            <person name="Kohler A."/>
            <person name="Daghino S."/>
            <person name="Barry K."/>
            <person name="Choi C."/>
            <person name="Cichocki N."/>
            <person name="Clum A."/>
            <person name="Copeland A."/>
            <person name="Hainaut M."/>
            <person name="Haridas S."/>
            <person name="Labutti K."/>
            <person name="Lindquist E."/>
            <person name="Lipzen A."/>
            <person name="Khouja H.-R."/>
            <person name="Murat C."/>
            <person name="Ohm R."/>
            <person name="Olson A."/>
            <person name="Spatafora J."/>
            <person name="Veneault-Fourrey C."/>
            <person name="Henrissat B."/>
            <person name="Grigoriev I."/>
            <person name="Martin F."/>
            <person name="Perotto S."/>
        </authorList>
    </citation>
    <scope>NUCLEOTIDE SEQUENCE [LARGE SCALE GENOMIC DNA]</scope>
    <source>
        <strain evidence="4 5">F</strain>
    </source>
</reference>
<dbReference type="PANTHER" id="PTHR43283">
    <property type="entry name" value="BETA-LACTAMASE-RELATED"/>
    <property type="match status" value="1"/>
</dbReference>
<dbReference type="GO" id="GO:0016787">
    <property type="term" value="F:hydrolase activity"/>
    <property type="evidence" value="ECO:0007669"/>
    <property type="project" value="UniProtKB-KW"/>
</dbReference>
<sequence>MATFEDQVQQAVEARVIPGVILQASDAKGNFKYERAFGPKNSSEPMDLNATFIMASCTKLMTSIAALQCVERGQIKLDDAVSKVLPELKGLEIITGFAEDGSLTYQKAKTEITLRHLLTHSSGLGYHGMDPRYHKWRKDRGESYFIKGWSIIPRINTPLLFEPGTSWAYGTGLDWAGILVSRLNNLSLEAYMQKYVWAPLGVKNITFHQESHEGVRKNLVKMSIRKGLANPIFGFPERNNEKVDWTNELLYDIPIADEYGGEGAIGSATDYFKILQSILADDGKLLTSETIDEMFSPQLSEGGVKALDEYNNLPFYQGGGFASVQNGAKVDWGLGGELFLEDYFTGRKKGTLTWSGMTNLQWTIDRKAGICAFYASNLLPFGDFPSGDMQVKFEKEMYARAEKGSKL</sequence>
<evidence type="ECO:0000313" key="4">
    <source>
        <dbReference type="EMBL" id="PMD44732.1"/>
    </source>
</evidence>
<comment type="similarity">
    <text evidence="1">Belongs to the class-A beta-lactamase family.</text>
</comment>
<protein>
    <submittedName>
        <fullName evidence="4">Beta-lactamase/transpeptidase-like protein</fullName>
    </submittedName>
</protein>
<dbReference type="Proteomes" id="UP000235786">
    <property type="component" value="Unassembled WGS sequence"/>
</dbReference>
<keyword evidence="2" id="KW-0378">Hydrolase</keyword>
<name>A0A2J6S1U4_HYAVF</name>
<evidence type="ECO:0000259" key="3">
    <source>
        <dbReference type="Pfam" id="PF00144"/>
    </source>
</evidence>
<organism evidence="4 5">
    <name type="scientific">Hyaloscypha variabilis (strain UAMH 11265 / GT02V1 / F)</name>
    <name type="common">Meliniomyces variabilis</name>
    <dbReference type="NCBI Taxonomy" id="1149755"/>
    <lineage>
        <taxon>Eukaryota</taxon>
        <taxon>Fungi</taxon>
        <taxon>Dikarya</taxon>
        <taxon>Ascomycota</taxon>
        <taxon>Pezizomycotina</taxon>
        <taxon>Leotiomycetes</taxon>
        <taxon>Helotiales</taxon>
        <taxon>Hyaloscyphaceae</taxon>
        <taxon>Hyaloscypha</taxon>
        <taxon>Hyaloscypha variabilis</taxon>
    </lineage>
</organism>
<dbReference type="OrthoDB" id="428260at2759"/>
<dbReference type="AlphaFoldDB" id="A0A2J6S1U4"/>
<evidence type="ECO:0000256" key="1">
    <source>
        <dbReference type="ARBA" id="ARBA00009009"/>
    </source>
</evidence>
<accession>A0A2J6S1U4</accession>
<evidence type="ECO:0000256" key="2">
    <source>
        <dbReference type="ARBA" id="ARBA00022801"/>
    </source>
</evidence>
<dbReference type="InterPro" id="IPR001466">
    <property type="entry name" value="Beta-lactam-related"/>
</dbReference>
<dbReference type="InterPro" id="IPR012338">
    <property type="entry name" value="Beta-lactam/transpept-like"/>
</dbReference>